<dbReference type="Proteomes" id="UP000464317">
    <property type="component" value="Chromosome"/>
</dbReference>
<organism evidence="2 3">
    <name type="scientific">Mycoplasmopsis felis</name>
    <dbReference type="NCBI Taxonomy" id="33923"/>
    <lineage>
        <taxon>Bacteria</taxon>
        <taxon>Bacillati</taxon>
        <taxon>Mycoplasmatota</taxon>
        <taxon>Mycoplasmoidales</taxon>
        <taxon>Metamycoplasmataceae</taxon>
        <taxon>Mycoplasmopsis</taxon>
    </lineage>
</organism>
<feature type="transmembrane region" description="Helical" evidence="1">
    <location>
        <begin position="44"/>
        <end position="64"/>
    </location>
</feature>
<dbReference type="AlphaFoldDB" id="A0A809SK69"/>
<name>A0A809SK69_9BACT</name>
<evidence type="ECO:0000313" key="3">
    <source>
        <dbReference type="Proteomes" id="UP000464317"/>
    </source>
</evidence>
<feature type="transmembrane region" description="Helical" evidence="1">
    <location>
        <begin position="12"/>
        <end position="32"/>
    </location>
</feature>
<keyword evidence="1" id="KW-0812">Transmembrane</keyword>
<keyword evidence="3" id="KW-1185">Reference proteome</keyword>
<gene>
    <name evidence="2" type="ORF">JPM2_4090</name>
</gene>
<dbReference type="KEGG" id="mfel:JPM2_4090"/>
<feature type="transmembrane region" description="Helical" evidence="1">
    <location>
        <begin position="139"/>
        <end position="161"/>
    </location>
</feature>
<feature type="transmembrane region" description="Helical" evidence="1">
    <location>
        <begin position="100"/>
        <end position="119"/>
    </location>
</feature>
<accession>A0A809SK69</accession>
<evidence type="ECO:0008006" key="4">
    <source>
        <dbReference type="Google" id="ProtNLM"/>
    </source>
</evidence>
<protein>
    <recommendedName>
        <fullName evidence="4">RDD domain-containing protein</fullName>
    </recommendedName>
</protein>
<evidence type="ECO:0000313" key="2">
    <source>
        <dbReference type="EMBL" id="BBU47716.1"/>
    </source>
</evidence>
<sequence length="210" mass="25662">MYQNVNFLKRLISDIFDFAIYILILVLWIYLFNLINNKETINFFNYYFPIFSIIIWSNIYYCLFPILTKGKLISNYLFKTKIIDDKEKEFRWNIMLKRNITNSFFITFICLFLILFIYPSDFDGLKLVDSFKTNITYRLITIFITFFTFIKIFNYILLIFWKKRLSLVDFLTNTRVVFNNKIEPIIENICELKPFEKKWRKITKASNKEI</sequence>
<reference evidence="2 3" key="1">
    <citation type="submission" date="2020-01" db="EMBL/GenBank/DDBJ databases">
        <title>Complete genome sequence of Mycoplasma felis strain Myco-2.</title>
        <authorList>
            <person name="Kinoshita Y."/>
            <person name="Niwa H."/>
            <person name="Uchida-Fujii E."/>
            <person name="Nukada T."/>
        </authorList>
    </citation>
    <scope>NUCLEOTIDE SEQUENCE [LARGE SCALE GENOMIC DNA]</scope>
    <source>
        <strain evidence="2 3">Myco-2</strain>
    </source>
</reference>
<proteinExistence type="predicted"/>
<evidence type="ECO:0000256" key="1">
    <source>
        <dbReference type="SAM" id="Phobius"/>
    </source>
</evidence>
<dbReference type="EMBL" id="AP022325">
    <property type="protein sequence ID" value="BBU47716.1"/>
    <property type="molecule type" value="Genomic_DNA"/>
</dbReference>
<keyword evidence="1" id="KW-1133">Transmembrane helix</keyword>
<keyword evidence="1" id="KW-0472">Membrane</keyword>